<evidence type="ECO:0000256" key="1">
    <source>
        <dbReference type="SAM" id="Phobius"/>
    </source>
</evidence>
<dbReference type="AlphaFoldDB" id="A0A6A4KIM5"/>
<dbReference type="Pfam" id="PF03140">
    <property type="entry name" value="DUF247"/>
    <property type="match status" value="1"/>
</dbReference>
<dbReference type="OrthoDB" id="591587at2759"/>
<evidence type="ECO:0000313" key="2">
    <source>
        <dbReference type="EMBL" id="KAE9447673.1"/>
    </source>
</evidence>
<gene>
    <name evidence="2" type="ORF">C3L33_20428</name>
</gene>
<accession>A0A6A4KIM5</accession>
<dbReference type="EMBL" id="QEFC01003491">
    <property type="protein sequence ID" value="KAE9447673.1"/>
    <property type="molecule type" value="Genomic_DNA"/>
</dbReference>
<name>A0A6A4KIM5_9ERIC</name>
<keyword evidence="1" id="KW-0812">Transmembrane</keyword>
<keyword evidence="3" id="KW-1185">Reference proteome</keyword>
<dbReference type="PANTHER" id="PTHR31170">
    <property type="entry name" value="BNAC04G53230D PROTEIN"/>
    <property type="match status" value="1"/>
</dbReference>
<organism evidence="2 3">
    <name type="scientific">Rhododendron williamsianum</name>
    <dbReference type="NCBI Taxonomy" id="262921"/>
    <lineage>
        <taxon>Eukaryota</taxon>
        <taxon>Viridiplantae</taxon>
        <taxon>Streptophyta</taxon>
        <taxon>Embryophyta</taxon>
        <taxon>Tracheophyta</taxon>
        <taxon>Spermatophyta</taxon>
        <taxon>Magnoliopsida</taxon>
        <taxon>eudicotyledons</taxon>
        <taxon>Gunneridae</taxon>
        <taxon>Pentapetalae</taxon>
        <taxon>asterids</taxon>
        <taxon>Ericales</taxon>
        <taxon>Ericaceae</taxon>
        <taxon>Ericoideae</taxon>
        <taxon>Rhodoreae</taxon>
        <taxon>Rhododendron</taxon>
    </lineage>
</organism>
<protein>
    <submittedName>
        <fullName evidence="2">Uncharacterized protein</fullName>
    </submittedName>
</protein>
<evidence type="ECO:0000313" key="3">
    <source>
        <dbReference type="Proteomes" id="UP000428333"/>
    </source>
</evidence>
<sequence length="225" mass="26424">MKKFHQNGEVEVSASELHYAGVKFVSVEAREGDINLFDVNFREPKFLFWGFFSARFKIPTLDIDDHTEPLLRNLIALEQCCPTVDQYYYYTSYAKFMDILISSEEDVKVLKKAKVIRNHLGKDKDVCCLFNNLCKEVVIGEFYFEDQCREAYKYSQHGWPKWRAYWKRTYVESPWGIVAFSGAIIVFGVTVSNFVRCYKEVSSVPFFFDVRYVHVNLQCHSVITF</sequence>
<dbReference type="Proteomes" id="UP000428333">
    <property type="component" value="Linkage Group LG12"/>
</dbReference>
<proteinExistence type="predicted"/>
<dbReference type="InterPro" id="IPR004158">
    <property type="entry name" value="DUF247_pln"/>
</dbReference>
<feature type="non-terminal residue" evidence="2">
    <location>
        <position position="1"/>
    </location>
</feature>
<dbReference type="PANTHER" id="PTHR31170:SF25">
    <property type="entry name" value="BNAA09G04570D PROTEIN"/>
    <property type="match status" value="1"/>
</dbReference>
<feature type="transmembrane region" description="Helical" evidence="1">
    <location>
        <begin position="175"/>
        <end position="195"/>
    </location>
</feature>
<keyword evidence="1" id="KW-0472">Membrane</keyword>
<reference evidence="2 3" key="1">
    <citation type="journal article" date="2019" name="Genome Biol. Evol.">
        <title>The Rhododendron genome and chromosomal organization provide insight into shared whole-genome duplications across the heath family (Ericaceae).</title>
        <authorList>
            <person name="Soza V.L."/>
            <person name="Lindsley D."/>
            <person name="Waalkes A."/>
            <person name="Ramage E."/>
            <person name="Patwardhan R.P."/>
            <person name="Burton J.N."/>
            <person name="Adey A."/>
            <person name="Kumar A."/>
            <person name="Qiu R."/>
            <person name="Shendure J."/>
            <person name="Hall B."/>
        </authorList>
    </citation>
    <scope>NUCLEOTIDE SEQUENCE [LARGE SCALE GENOMIC DNA]</scope>
    <source>
        <strain evidence="2">RSF 1966-606</strain>
    </source>
</reference>
<keyword evidence="1" id="KW-1133">Transmembrane helix</keyword>
<comment type="caution">
    <text evidence="2">The sequence shown here is derived from an EMBL/GenBank/DDBJ whole genome shotgun (WGS) entry which is preliminary data.</text>
</comment>